<gene>
    <name evidence="2" type="ORF">SJ2017_0063</name>
</gene>
<dbReference type="RefSeq" id="WP_080914526.1">
    <property type="nucleotide sequence ID" value="NZ_CP020472.1"/>
</dbReference>
<accession>A0ABN4YI53</accession>
<feature type="domain" description="Glycosyl transferase family 25" evidence="1">
    <location>
        <begin position="4"/>
        <end position="178"/>
    </location>
</feature>
<evidence type="ECO:0000313" key="2">
    <source>
        <dbReference type="EMBL" id="ARD20412.1"/>
    </source>
</evidence>
<evidence type="ECO:0000313" key="3">
    <source>
        <dbReference type="Proteomes" id="UP000191820"/>
    </source>
</evidence>
<name>A0ABN4YI53_9GAMM</name>
<dbReference type="Proteomes" id="UP000191820">
    <property type="component" value="Chromosome"/>
</dbReference>
<reference evidence="2 3" key="1">
    <citation type="submission" date="2017-03" db="EMBL/GenBank/DDBJ databases">
        <title>Genome sequencing of Shewanella japonica KCTC 22435.</title>
        <authorList>
            <person name="Kim K.M."/>
        </authorList>
    </citation>
    <scope>NUCLEOTIDE SEQUENCE [LARGE SCALE GENOMIC DNA]</scope>
    <source>
        <strain evidence="2 3">KCTC 22435</strain>
    </source>
</reference>
<proteinExistence type="predicted"/>
<dbReference type="CDD" id="cd06532">
    <property type="entry name" value="Glyco_transf_25"/>
    <property type="match status" value="1"/>
</dbReference>
<dbReference type="EMBL" id="CP020472">
    <property type="protein sequence ID" value="ARD20412.1"/>
    <property type="molecule type" value="Genomic_DNA"/>
</dbReference>
<dbReference type="InterPro" id="IPR002654">
    <property type="entry name" value="Glyco_trans_25"/>
</dbReference>
<evidence type="ECO:0000259" key="1">
    <source>
        <dbReference type="Pfam" id="PF01755"/>
    </source>
</evidence>
<sequence>MQFKVFVINLDKSTERMAFMRQQLELLNIDYERVPAVYGKDLDDAEIHTVFNEKANLAKYDKVLNVGEIGCYLSHINCWNMMVSQGLDFALILEDDSVLNPELLSLIQSISQLPSSWDYIKLCHGRKQKKVIDSIELTELFSLSTCLKLPSSTRGQFVSISGAQKLLASATPITRPIDIDIQYWYEKSLACYVVKPFPVLEADFESEICTLENRNNAKKHPVRRIWQKVCFEANVRINRNKLPDINQLKR</sequence>
<keyword evidence="3" id="KW-1185">Reference proteome</keyword>
<protein>
    <submittedName>
        <fullName evidence="2">Beta-1,4-galactosyltransferase</fullName>
    </submittedName>
</protein>
<dbReference type="Pfam" id="PF01755">
    <property type="entry name" value="Glyco_transf_25"/>
    <property type="match status" value="1"/>
</dbReference>
<organism evidence="2 3">
    <name type="scientific">Shewanella japonica</name>
    <dbReference type="NCBI Taxonomy" id="93973"/>
    <lineage>
        <taxon>Bacteria</taxon>
        <taxon>Pseudomonadati</taxon>
        <taxon>Pseudomonadota</taxon>
        <taxon>Gammaproteobacteria</taxon>
        <taxon>Alteromonadales</taxon>
        <taxon>Shewanellaceae</taxon>
        <taxon>Shewanella</taxon>
    </lineage>
</organism>